<keyword evidence="10" id="KW-0235">DNA replication</keyword>
<evidence type="ECO:0000256" key="9">
    <source>
        <dbReference type="ARBA" id="ARBA00022695"/>
    </source>
</evidence>
<dbReference type="SMART" id="SM00481">
    <property type="entry name" value="POLIIIAc"/>
    <property type="match status" value="1"/>
</dbReference>
<accession>A0A830G1F1</accession>
<evidence type="ECO:0000256" key="21">
    <source>
        <dbReference type="ARBA" id="ARBA00049244"/>
    </source>
</evidence>
<evidence type="ECO:0000256" key="15">
    <source>
        <dbReference type="ARBA" id="ARBA00023204"/>
    </source>
</evidence>
<evidence type="ECO:0000259" key="23">
    <source>
        <dbReference type="SMART" id="SM00278"/>
    </source>
</evidence>
<dbReference type="InterPro" id="IPR047967">
    <property type="entry name" value="PolX_PHP"/>
</dbReference>
<dbReference type="Proteomes" id="UP000765891">
    <property type="component" value="Unassembled WGS sequence"/>
</dbReference>
<dbReference type="GO" id="GO:0003677">
    <property type="term" value="F:DNA binding"/>
    <property type="evidence" value="ECO:0007669"/>
    <property type="project" value="InterPro"/>
</dbReference>
<dbReference type="PRINTS" id="PR00870">
    <property type="entry name" value="DNAPOLXBETA"/>
</dbReference>
<dbReference type="GO" id="GO:0042578">
    <property type="term" value="F:phosphoric ester hydrolase activity"/>
    <property type="evidence" value="ECO:0007669"/>
    <property type="project" value="TreeGrafter"/>
</dbReference>
<evidence type="ECO:0000313" key="28">
    <source>
        <dbReference type="Proteomes" id="UP000614609"/>
    </source>
</evidence>
<evidence type="ECO:0000256" key="14">
    <source>
        <dbReference type="ARBA" id="ARBA00023053"/>
    </source>
</evidence>
<dbReference type="InterPro" id="IPR016195">
    <property type="entry name" value="Pol/histidinol_Pase-like"/>
</dbReference>
<name>A0A830G1F1_9EURY</name>
<feature type="region of interest" description="Disordered" evidence="22">
    <location>
        <begin position="293"/>
        <end position="313"/>
    </location>
</feature>
<dbReference type="Proteomes" id="UP000614609">
    <property type="component" value="Unassembled WGS sequence"/>
</dbReference>
<dbReference type="EC" id="2.7.7.7" evidence="3"/>
<dbReference type="GO" id="GO:0005829">
    <property type="term" value="C:cytosol"/>
    <property type="evidence" value="ECO:0007669"/>
    <property type="project" value="TreeGrafter"/>
</dbReference>
<dbReference type="GO" id="GO:0008270">
    <property type="term" value="F:zinc ion binding"/>
    <property type="evidence" value="ECO:0007669"/>
    <property type="project" value="TreeGrafter"/>
</dbReference>
<comment type="function">
    <text evidence="20">Repair polymerase that plays a key role in base-excision repair. During this process, the damaged base is excised by specific DNA glycosylases, the DNA backbone is nicked at the abasic site by an apurinic/apyrimidic (AP) endonuclease, and POLB removes 5'-deoxyribose-phosphate from the preincised AP site acting as a 5'-deoxyribose-phosphate lyase (5'-dRP lyase); through its DNA polymerase activity, it adds one nucleotide to the 3' end of the arising single-nucleotide gap. Conducts 'gap-filling' DNA synthesis in a stepwise distributive fashion rather than in a processive fashion as for other DNA polymerases. It is also able to cleave sugar-phosphate bonds 3' to an intact AP site, acting as an AP lyase.</text>
</comment>
<keyword evidence="12" id="KW-0832">Ubl conjugation</keyword>
<evidence type="ECO:0000256" key="5">
    <source>
        <dbReference type="ARBA" id="ARBA00020020"/>
    </source>
</evidence>
<keyword evidence="15" id="KW-0234">DNA repair</keyword>
<evidence type="ECO:0000256" key="3">
    <source>
        <dbReference type="ARBA" id="ARBA00012417"/>
    </source>
</evidence>
<dbReference type="InterPro" id="IPR027421">
    <property type="entry name" value="DNA_pol_lamdba_lyase_dom_sf"/>
</dbReference>
<dbReference type="Pfam" id="PF14520">
    <property type="entry name" value="HHH_5"/>
    <property type="match status" value="1"/>
</dbReference>
<dbReference type="InterPro" id="IPR010994">
    <property type="entry name" value="RuvA_2-like"/>
</dbReference>
<keyword evidence="26" id="KW-0269">Exonuclease</keyword>
<dbReference type="AlphaFoldDB" id="A0A830G1F1"/>
<dbReference type="PANTHER" id="PTHR36928">
    <property type="entry name" value="PHOSPHATASE YCDX-RELATED"/>
    <property type="match status" value="1"/>
</dbReference>
<dbReference type="SUPFAM" id="SSF89550">
    <property type="entry name" value="PHP domain-like"/>
    <property type="match status" value="1"/>
</dbReference>
<feature type="domain" description="Helix-hairpin-helix DNA-binding motif class 1" evidence="23">
    <location>
        <begin position="128"/>
        <end position="147"/>
    </location>
</feature>
<dbReference type="Gene3D" id="3.30.460.10">
    <property type="entry name" value="Beta Polymerase, domain 2"/>
    <property type="match status" value="1"/>
</dbReference>
<dbReference type="Gene3D" id="3.30.210.10">
    <property type="entry name" value="DNA polymerase, thumb domain"/>
    <property type="match status" value="1"/>
</dbReference>
<comment type="catalytic activity">
    <reaction evidence="18">
        <text>2'-deoxyribonucleotide-(2'-deoxyribose 5'-phosphate)-2'-deoxyribonucleotide-DNA = a 3'-end 2'-deoxyribonucleotide-(2,3-dehydro-2,3-deoxyribose 5'-phosphate)-DNA + a 5'-end 5'-phospho-2'-deoxyribonucleoside-DNA + H(+)</text>
        <dbReference type="Rhea" id="RHEA:66592"/>
        <dbReference type="Rhea" id="RHEA-COMP:13180"/>
        <dbReference type="Rhea" id="RHEA-COMP:16897"/>
        <dbReference type="Rhea" id="RHEA-COMP:17067"/>
        <dbReference type="ChEBI" id="CHEBI:15378"/>
        <dbReference type="ChEBI" id="CHEBI:136412"/>
        <dbReference type="ChEBI" id="CHEBI:157695"/>
        <dbReference type="ChEBI" id="CHEBI:167181"/>
        <dbReference type="EC" id="4.2.99.18"/>
    </reaction>
</comment>
<evidence type="ECO:0000256" key="17">
    <source>
        <dbReference type="ARBA" id="ARBA00035726"/>
    </source>
</evidence>
<dbReference type="InterPro" id="IPR002054">
    <property type="entry name" value="DNA-dir_DNA_pol_X"/>
</dbReference>
<dbReference type="GO" id="GO:0003887">
    <property type="term" value="F:DNA-directed DNA polymerase activity"/>
    <property type="evidence" value="ECO:0007669"/>
    <property type="project" value="UniProtKB-KW"/>
</dbReference>
<dbReference type="Pfam" id="PF14716">
    <property type="entry name" value="HHH_8"/>
    <property type="match status" value="1"/>
</dbReference>
<keyword evidence="11" id="KW-0227">DNA damage</keyword>
<dbReference type="SUPFAM" id="SSF47781">
    <property type="entry name" value="RuvA domain 2-like"/>
    <property type="match status" value="1"/>
</dbReference>
<comment type="caution">
    <text evidence="26">The sequence shown here is derived from an EMBL/GenBank/DDBJ whole genome shotgun (WGS) entry which is preliminary data.</text>
</comment>
<evidence type="ECO:0000256" key="22">
    <source>
        <dbReference type="SAM" id="MobiDB-lite"/>
    </source>
</evidence>
<evidence type="ECO:0000256" key="2">
    <source>
        <dbReference type="ARBA" id="ARBA00004496"/>
    </source>
</evidence>
<protein>
    <recommendedName>
        <fullName evidence="5">DNA polymerase beta</fullName>
        <ecNumber evidence="3">2.7.7.7</ecNumber>
        <ecNumber evidence="4">4.2.99.18</ecNumber>
    </recommendedName>
    <alternativeName>
        <fullName evidence="16">5'-deoxyribose-phosphate lyase</fullName>
    </alternativeName>
    <alternativeName>
        <fullName evidence="17">AP lyase</fullName>
    </alternativeName>
</protein>
<evidence type="ECO:0000256" key="20">
    <source>
        <dbReference type="ARBA" id="ARBA00045548"/>
    </source>
</evidence>
<evidence type="ECO:0000256" key="10">
    <source>
        <dbReference type="ARBA" id="ARBA00022705"/>
    </source>
</evidence>
<feature type="compositionally biased region" description="Acidic residues" evidence="22">
    <location>
        <begin position="299"/>
        <end position="311"/>
    </location>
</feature>
<keyword evidence="8" id="KW-0808">Transferase</keyword>
<dbReference type="InterPro" id="IPR050243">
    <property type="entry name" value="PHP_phosphatase"/>
</dbReference>
<evidence type="ECO:0000256" key="8">
    <source>
        <dbReference type="ARBA" id="ARBA00022679"/>
    </source>
</evidence>
<dbReference type="SUPFAM" id="SSF47802">
    <property type="entry name" value="DNA polymerase beta, N-terminal domain-like"/>
    <property type="match status" value="1"/>
</dbReference>
<feature type="domain" description="Helix-hairpin-helix DNA-binding motif class 1" evidence="23">
    <location>
        <begin position="93"/>
        <end position="112"/>
    </location>
</feature>
<gene>
    <name evidence="26" type="ORF">GCM10009017_21240</name>
    <name evidence="27" type="ORF">J2752_002191</name>
</gene>
<dbReference type="EMBL" id="BMOO01000005">
    <property type="protein sequence ID" value="GGM70816.1"/>
    <property type="molecule type" value="Genomic_DNA"/>
</dbReference>
<feature type="domain" description="Polymerase/histidinol phosphatase N-terminal" evidence="24">
    <location>
        <begin position="367"/>
        <end position="449"/>
    </location>
</feature>
<keyword evidence="28" id="KW-1185">Reference proteome</keyword>
<dbReference type="InterPro" id="IPR022311">
    <property type="entry name" value="PolX-like"/>
</dbReference>
<dbReference type="OrthoDB" id="8999at2157"/>
<dbReference type="PIRSF" id="PIRSF005047">
    <property type="entry name" value="UCP005047_YshC"/>
    <property type="match status" value="1"/>
</dbReference>
<dbReference type="InterPro" id="IPR037160">
    <property type="entry name" value="DNA_Pol_thumb_sf"/>
</dbReference>
<keyword evidence="13" id="KW-0239">DNA-directed DNA polymerase</keyword>
<evidence type="ECO:0000256" key="6">
    <source>
        <dbReference type="ARBA" id="ARBA00022481"/>
    </source>
</evidence>
<dbReference type="GO" id="GO:0004527">
    <property type="term" value="F:exonuclease activity"/>
    <property type="evidence" value="ECO:0007669"/>
    <property type="project" value="UniProtKB-KW"/>
</dbReference>
<evidence type="ECO:0000256" key="1">
    <source>
        <dbReference type="ARBA" id="ARBA00001946"/>
    </source>
</evidence>
<dbReference type="Gene3D" id="3.20.20.140">
    <property type="entry name" value="Metal-dependent hydrolases"/>
    <property type="match status" value="1"/>
</dbReference>
<feature type="domain" description="Helix-hairpin-helix DNA-binding motif class 1" evidence="23">
    <location>
        <begin position="53"/>
        <end position="72"/>
    </location>
</feature>
<evidence type="ECO:0000313" key="26">
    <source>
        <dbReference type="EMBL" id="GGM70816.1"/>
    </source>
</evidence>
<dbReference type="SMART" id="SM00483">
    <property type="entry name" value="POLXc"/>
    <property type="match status" value="1"/>
</dbReference>
<evidence type="ECO:0000313" key="27">
    <source>
        <dbReference type="EMBL" id="MBP1955268.1"/>
    </source>
</evidence>
<keyword evidence="9" id="KW-0548">Nucleotidyltransferase</keyword>
<evidence type="ECO:0000256" key="13">
    <source>
        <dbReference type="ARBA" id="ARBA00022932"/>
    </source>
</evidence>
<dbReference type="RefSeq" id="WP_188872590.1">
    <property type="nucleotide sequence ID" value="NZ_BMOO01000005.1"/>
</dbReference>
<reference evidence="26" key="2">
    <citation type="submission" date="2020-09" db="EMBL/GenBank/DDBJ databases">
        <authorList>
            <person name="Sun Q."/>
            <person name="Ohkuma M."/>
        </authorList>
    </citation>
    <scope>NUCLEOTIDE SEQUENCE</scope>
    <source>
        <strain evidence="26">JCM 16108</strain>
    </source>
</reference>
<dbReference type="GO" id="GO:0006281">
    <property type="term" value="P:DNA repair"/>
    <property type="evidence" value="ECO:0007669"/>
    <property type="project" value="UniProtKB-KW"/>
</dbReference>
<organism evidence="26 28">
    <name type="scientific">Halarchaeum rubridurum</name>
    <dbReference type="NCBI Taxonomy" id="489911"/>
    <lineage>
        <taxon>Archaea</taxon>
        <taxon>Methanobacteriati</taxon>
        <taxon>Methanobacteriota</taxon>
        <taxon>Stenosarchaea group</taxon>
        <taxon>Halobacteria</taxon>
        <taxon>Halobacteriales</taxon>
        <taxon>Halobacteriaceae</taxon>
    </lineage>
</organism>
<evidence type="ECO:0000256" key="11">
    <source>
        <dbReference type="ARBA" id="ARBA00022763"/>
    </source>
</evidence>
<evidence type="ECO:0000256" key="4">
    <source>
        <dbReference type="ARBA" id="ARBA00012720"/>
    </source>
</evidence>
<comment type="catalytic activity">
    <reaction evidence="19">
        <text>a 5'-end 2'-deoxyribose-2'-deoxyribonucleotide-DNA = (2E,4S)-4-hydroxypenten-2-al-5-phosphate + a 5'-end 5'-phospho-2'-deoxyribonucleoside-DNA + H(+)</text>
        <dbReference type="Rhea" id="RHEA:76255"/>
        <dbReference type="Rhea" id="RHEA-COMP:13180"/>
        <dbReference type="Rhea" id="RHEA-COMP:18657"/>
        <dbReference type="ChEBI" id="CHEBI:15378"/>
        <dbReference type="ChEBI" id="CHEBI:136412"/>
        <dbReference type="ChEBI" id="CHEBI:195194"/>
        <dbReference type="ChEBI" id="CHEBI:195195"/>
    </reaction>
</comment>
<evidence type="ECO:0000256" key="16">
    <source>
        <dbReference type="ARBA" id="ARBA00035717"/>
    </source>
</evidence>
<dbReference type="CDD" id="cd00141">
    <property type="entry name" value="NT_POLXc"/>
    <property type="match status" value="1"/>
</dbReference>
<comment type="subcellular location">
    <subcellularLocation>
        <location evidence="2">Cytoplasm</location>
    </subcellularLocation>
</comment>
<keyword evidence="26" id="KW-0540">Nuclease</keyword>
<evidence type="ECO:0000259" key="24">
    <source>
        <dbReference type="SMART" id="SM00481"/>
    </source>
</evidence>
<dbReference type="InterPro" id="IPR043519">
    <property type="entry name" value="NT_sf"/>
</dbReference>
<dbReference type="Gene3D" id="1.10.150.110">
    <property type="entry name" value="DNA polymerase beta, N-terminal domain-like"/>
    <property type="match status" value="1"/>
</dbReference>
<dbReference type="CDD" id="cd07436">
    <property type="entry name" value="PHP_PolX"/>
    <property type="match status" value="1"/>
</dbReference>
<dbReference type="EC" id="4.2.99.18" evidence="4"/>
<dbReference type="Pfam" id="PF14791">
    <property type="entry name" value="DNA_pol_B_thumb"/>
    <property type="match status" value="1"/>
</dbReference>
<dbReference type="SUPFAM" id="SSF81301">
    <property type="entry name" value="Nucleotidyltransferase"/>
    <property type="match status" value="1"/>
</dbReference>
<reference evidence="26" key="1">
    <citation type="journal article" date="2014" name="Int. J. Syst. Evol. Microbiol.">
        <title>Complete genome sequence of Corynebacterium casei LMG S-19264T (=DSM 44701T), isolated from a smear-ripened cheese.</title>
        <authorList>
            <consortium name="US DOE Joint Genome Institute (JGI-PGF)"/>
            <person name="Walter F."/>
            <person name="Albersmeier A."/>
            <person name="Kalinowski J."/>
            <person name="Ruckert C."/>
        </authorList>
    </citation>
    <scope>NUCLEOTIDE SEQUENCE</scope>
    <source>
        <strain evidence="26">JCM 16108</strain>
    </source>
</reference>
<feature type="domain" description="DNA-directed DNA polymerase X" evidence="25">
    <location>
        <begin position="1"/>
        <end position="343"/>
    </location>
</feature>
<dbReference type="InterPro" id="IPR003141">
    <property type="entry name" value="Pol/His_phosphatase_N"/>
</dbReference>
<keyword evidence="26" id="KW-0378">Hydrolase</keyword>
<dbReference type="InterPro" id="IPR004013">
    <property type="entry name" value="PHP_dom"/>
</dbReference>
<evidence type="ECO:0000256" key="7">
    <source>
        <dbReference type="ARBA" id="ARBA00022634"/>
    </source>
</evidence>
<comment type="catalytic activity">
    <reaction evidence="21">
        <text>DNA(n) + a 2'-deoxyribonucleoside 5'-triphosphate = DNA(n+1) + diphosphate</text>
        <dbReference type="Rhea" id="RHEA:22508"/>
        <dbReference type="Rhea" id="RHEA-COMP:17339"/>
        <dbReference type="Rhea" id="RHEA-COMP:17340"/>
        <dbReference type="ChEBI" id="CHEBI:33019"/>
        <dbReference type="ChEBI" id="CHEBI:61560"/>
        <dbReference type="ChEBI" id="CHEBI:173112"/>
        <dbReference type="EC" id="2.7.7.7"/>
    </reaction>
</comment>
<evidence type="ECO:0000256" key="12">
    <source>
        <dbReference type="ARBA" id="ARBA00022843"/>
    </source>
</evidence>
<comment type="cofactor">
    <cofactor evidence="1">
        <name>Mg(2+)</name>
        <dbReference type="ChEBI" id="CHEBI:18420"/>
    </cofactor>
</comment>
<dbReference type="Pfam" id="PF02811">
    <property type="entry name" value="PHP"/>
    <property type="match status" value="1"/>
</dbReference>
<keyword evidence="6" id="KW-0488">Methylation</keyword>
<evidence type="ECO:0000259" key="25">
    <source>
        <dbReference type="SMART" id="SM00483"/>
    </source>
</evidence>
<evidence type="ECO:0000256" key="18">
    <source>
        <dbReference type="ARBA" id="ARBA00044632"/>
    </source>
</evidence>
<dbReference type="InterPro" id="IPR029398">
    <property type="entry name" value="PolB_thumb"/>
</dbReference>
<reference evidence="27" key="3">
    <citation type="submission" date="2021-03" db="EMBL/GenBank/DDBJ databases">
        <title>Genomic Encyclopedia of Type Strains, Phase IV (KMG-IV): sequencing the most valuable type-strain genomes for metagenomic binning, comparative biology and taxonomic classification.</title>
        <authorList>
            <person name="Goeker M."/>
        </authorList>
    </citation>
    <scope>NUCLEOTIDE SEQUENCE</scope>
    <source>
        <strain evidence="27">DSM 22443</strain>
    </source>
</reference>
<sequence>MSRNAEVAAVLEEYADLLEAMDDDYRPNVYRRAADNVRDYPEAVEDLVAEGPDAVADIDGVGEGIADHVVDYVETGSFEELEEARDDLPVEMDALTRVEGVGPKTVKKLYDALGVRTLDDLEAAAENGDIREVPGFGAKTEENIREGVAFAREAGERALLGETRPLADDVVAHLEAHDAVERAAVAGSIRRWRETNGDVDVLAASDAGERVGAHLADWERVGDVVETGETKTSVRVDGLRVDLRVVVDAEFGAALQYFTGSKAHNVTLRNHAIAQGKKVNEYGVFDIRRDAPAGQSDADASDDVADVDDPDDGQRVGDLLAAETEDAVYDALGLPWIPPELREDRGEIDAAREGALPDLLAEDDLRGDLHVHTDWSDGGHSIREMVEAAADFGHDYVCITDHAEGPGVFGDSGLSDADLREQADAIADLSDDVDADVEVLHGVEANVDADGDVGAVSDDVLADLDLVIASPHSALGDDGGDQTDRLVAAVEHPHVDVLGHPSGRLINERPAMAFDAAELVAAAADAGTALEVNANYHRLDLPGSAVRAAVDAGAPIAIDTDAHSPAEYAQRTYGVHTARRGWAEAGDVLNARDADGLRAFLD</sequence>
<proteinExistence type="predicted"/>
<dbReference type="PANTHER" id="PTHR36928:SF1">
    <property type="entry name" value="PHOSPHATASE YCDX-RELATED"/>
    <property type="match status" value="1"/>
</dbReference>
<dbReference type="InterPro" id="IPR003583">
    <property type="entry name" value="Hlx-hairpin-Hlx_DNA-bd_motif"/>
</dbReference>
<dbReference type="InterPro" id="IPR002008">
    <property type="entry name" value="DNA_pol_X_beta-like"/>
</dbReference>
<keyword evidence="14" id="KW-0915">Sodium</keyword>
<keyword evidence="7" id="KW-0237">DNA synthesis</keyword>
<dbReference type="InterPro" id="IPR010996">
    <property type="entry name" value="HHH_MUS81"/>
</dbReference>
<dbReference type="Gene3D" id="1.10.150.20">
    <property type="entry name" value="5' to 3' exonuclease, C-terminal subdomain"/>
    <property type="match status" value="1"/>
</dbReference>
<dbReference type="EMBL" id="JAGGKO010000004">
    <property type="protein sequence ID" value="MBP1955268.1"/>
    <property type="molecule type" value="Genomic_DNA"/>
</dbReference>
<dbReference type="GO" id="GO:0140078">
    <property type="term" value="F:class I DNA-(apurinic or apyrimidinic site) endonuclease activity"/>
    <property type="evidence" value="ECO:0007669"/>
    <property type="project" value="UniProtKB-EC"/>
</dbReference>
<evidence type="ECO:0000256" key="19">
    <source>
        <dbReference type="ARBA" id="ARBA00044678"/>
    </source>
</evidence>
<dbReference type="SMART" id="SM00278">
    <property type="entry name" value="HhH1"/>
    <property type="match status" value="3"/>
</dbReference>